<name>A0ABQ0BBK0_9FIRM</name>
<evidence type="ECO:0000313" key="1">
    <source>
        <dbReference type="EMBL" id="GAA6408832.1"/>
    </source>
</evidence>
<evidence type="ECO:0000313" key="2">
    <source>
        <dbReference type="Proteomes" id="UP001600943"/>
    </source>
</evidence>
<dbReference type="EMBL" id="BAABYW010000001">
    <property type="protein sequence ID" value="GAA6408832.1"/>
    <property type="molecule type" value="Genomic_DNA"/>
</dbReference>
<dbReference type="InterPro" id="IPR026906">
    <property type="entry name" value="LRR_5"/>
</dbReference>
<dbReference type="Pfam" id="PF13306">
    <property type="entry name" value="LRR_5"/>
    <property type="match status" value="1"/>
</dbReference>
<gene>
    <name evidence="1" type="ORF">K040078D81_29490</name>
</gene>
<comment type="caution">
    <text evidence="1">The sequence shown here is derived from an EMBL/GenBank/DDBJ whole genome shotgun (WGS) entry which is preliminary data.</text>
</comment>
<keyword evidence="2" id="KW-1185">Reference proteome</keyword>
<evidence type="ECO:0008006" key="3">
    <source>
        <dbReference type="Google" id="ProtNLM"/>
    </source>
</evidence>
<dbReference type="RefSeq" id="WP_390406227.1">
    <property type="nucleotide sequence ID" value="NZ_BAABYW010000001.1"/>
</dbReference>
<organism evidence="1 2">
    <name type="scientific">Blautia hominis</name>
    <dbReference type="NCBI Taxonomy" id="2025493"/>
    <lineage>
        <taxon>Bacteria</taxon>
        <taxon>Bacillati</taxon>
        <taxon>Bacillota</taxon>
        <taxon>Clostridia</taxon>
        <taxon>Lachnospirales</taxon>
        <taxon>Lachnospiraceae</taxon>
        <taxon>Blautia</taxon>
    </lineage>
</organism>
<sequence length="285" mass="33257">MNDKYEMNKGKRDAEASFLPAYYYSPWKEGRTKEEQELLLGAEEMEIADGVEKIGNYTFYGCGNLRRLSFTDSLKRIGGGSFTGCSALRELQVLMEKGAKSCITDVVAETFHEVFVVITFRGTKDSARLVFPEYYEEGVENTPARILETHFHGSGYRYRQCFTEKRVDYHRYDSLFEVAKVYEKSEILIPMAMGRLRYPYELEDKAKLAYAAYVREHLEETGDYFLKQQDWHSALSYLAEEVLQRSDEMERLLYRASRIGQTEAVSLLMDEKRKRFGRIVKSFEF</sequence>
<accession>A0ABQ0BBK0</accession>
<reference evidence="1 2" key="1">
    <citation type="submission" date="2024-04" db="EMBL/GenBank/DDBJ databases">
        <title>Defined microbial consortia suppress multidrug-resistant proinflammatory Enterobacteriaceae via ecological control.</title>
        <authorList>
            <person name="Furuichi M."/>
            <person name="Kawaguchi T."/>
            <person name="Pust M."/>
            <person name="Yasuma K."/>
            <person name="Plichta D."/>
            <person name="Hasegawa N."/>
            <person name="Ohya T."/>
            <person name="Bhattarai S."/>
            <person name="Sasajima S."/>
            <person name="Aoto Y."/>
            <person name="Tuganbaev T."/>
            <person name="Yaginuma M."/>
            <person name="Ueda M."/>
            <person name="Okahashi N."/>
            <person name="Amafuji K."/>
            <person name="Kiridooshi Y."/>
            <person name="Sugita K."/>
            <person name="Strazar M."/>
            <person name="Skelly A."/>
            <person name="Suda W."/>
            <person name="Hattori M."/>
            <person name="Nakamoto N."/>
            <person name="Caballero S."/>
            <person name="Norman J."/>
            <person name="Olle B."/>
            <person name="Tanoue T."/>
            <person name="Arita M."/>
            <person name="Bucci V."/>
            <person name="Atarashi K."/>
            <person name="Xavier R."/>
            <person name="Honda K."/>
        </authorList>
    </citation>
    <scope>NUCLEOTIDE SEQUENCE [LARGE SCALE GENOMIC DNA]</scope>
    <source>
        <strain evidence="2">k04-0078-D8-1</strain>
    </source>
</reference>
<proteinExistence type="predicted"/>
<dbReference type="InterPro" id="IPR032675">
    <property type="entry name" value="LRR_dom_sf"/>
</dbReference>
<dbReference type="Gene3D" id="3.80.10.10">
    <property type="entry name" value="Ribonuclease Inhibitor"/>
    <property type="match status" value="1"/>
</dbReference>
<dbReference type="Proteomes" id="UP001600943">
    <property type="component" value="Unassembled WGS sequence"/>
</dbReference>
<protein>
    <recommendedName>
        <fullName evidence="3">Leucine-rich repeat domain-containing protein</fullName>
    </recommendedName>
</protein>